<dbReference type="GO" id="GO:0005524">
    <property type="term" value="F:ATP binding"/>
    <property type="evidence" value="ECO:0007669"/>
    <property type="project" value="UniProtKB-KW"/>
</dbReference>
<keyword evidence="3" id="KW-0479">Metal-binding</keyword>
<dbReference type="SUPFAM" id="SSF53623">
    <property type="entry name" value="MurD-like peptide ligases, catalytic domain"/>
    <property type="match status" value="1"/>
</dbReference>
<keyword evidence="2" id="KW-0436">Ligase</keyword>
<evidence type="ECO:0000313" key="7">
    <source>
        <dbReference type="EMBL" id="ALA97076.1"/>
    </source>
</evidence>
<dbReference type="STRING" id="273035.SKUN_00152"/>
<dbReference type="GO" id="GO:0004326">
    <property type="term" value="F:tetrahydrofolylpolyglutamate synthase activity"/>
    <property type="evidence" value="ECO:0007669"/>
    <property type="project" value="InterPro"/>
</dbReference>
<name>A0A0K2JFP7_SPIKU</name>
<keyword evidence="6" id="KW-0460">Magnesium</keyword>
<dbReference type="PANTHER" id="PTHR11136:SF0">
    <property type="entry name" value="DIHYDROFOLATE SYNTHETASE-RELATED"/>
    <property type="match status" value="1"/>
</dbReference>
<dbReference type="Proteomes" id="UP000062963">
    <property type="component" value="Chromosome"/>
</dbReference>
<dbReference type="InterPro" id="IPR001645">
    <property type="entry name" value="Folylpolyglutamate_synth"/>
</dbReference>
<keyword evidence="4" id="KW-0547">Nucleotide-binding</keyword>
<comment type="similarity">
    <text evidence="1">Belongs to the folylpolyglutamate synthase family.</text>
</comment>
<dbReference type="RefSeq" id="WP_053390427.1">
    <property type="nucleotide sequence ID" value="NZ_CP010899.1"/>
</dbReference>
<evidence type="ECO:0000313" key="8">
    <source>
        <dbReference type="Proteomes" id="UP000062963"/>
    </source>
</evidence>
<proteinExistence type="inferred from homology"/>
<dbReference type="AlphaFoldDB" id="A0A0K2JFP7"/>
<dbReference type="Gene3D" id="3.90.190.20">
    <property type="entry name" value="Mur ligase, C-terminal domain"/>
    <property type="match status" value="1"/>
</dbReference>
<dbReference type="InterPro" id="IPR036565">
    <property type="entry name" value="Mur-like_cat_sf"/>
</dbReference>
<dbReference type="PANTHER" id="PTHR11136">
    <property type="entry name" value="FOLYLPOLYGLUTAMATE SYNTHASE-RELATED"/>
    <property type="match status" value="1"/>
</dbReference>
<reference evidence="7 8" key="1">
    <citation type="journal article" date="2015" name="Genome Announc.">
        <title>Complete Genome Sequence of Spiroplasma kunkelii Strain CR2-3x, Causal Agent of Corn Stunt Disease in Zea mays L.</title>
        <authorList>
            <person name="Davis R.E."/>
            <person name="Shao J."/>
            <person name="Dally E.L."/>
            <person name="Zhao Y."/>
            <person name="Gasparich G.E."/>
            <person name="Gaynor B.J."/>
            <person name="Athey J.C."/>
            <person name="Harrison N.A."/>
            <person name="Donofrio N."/>
        </authorList>
    </citation>
    <scope>NUCLEOTIDE SEQUENCE [LARGE SCALE GENOMIC DNA]</scope>
    <source>
        <strain evidence="7 8">CR2-3x</strain>
    </source>
</reference>
<evidence type="ECO:0000256" key="3">
    <source>
        <dbReference type="ARBA" id="ARBA00022723"/>
    </source>
</evidence>
<protein>
    <submittedName>
        <fullName evidence="7">Folylpolyglutamate synthase</fullName>
    </submittedName>
</protein>
<accession>A0A0K2JFP7</accession>
<dbReference type="InterPro" id="IPR036615">
    <property type="entry name" value="Mur_ligase_C_dom_sf"/>
</dbReference>
<dbReference type="GO" id="GO:0046872">
    <property type="term" value="F:metal ion binding"/>
    <property type="evidence" value="ECO:0007669"/>
    <property type="project" value="UniProtKB-KW"/>
</dbReference>
<evidence type="ECO:0000256" key="2">
    <source>
        <dbReference type="ARBA" id="ARBA00022598"/>
    </source>
</evidence>
<evidence type="ECO:0000256" key="1">
    <source>
        <dbReference type="ARBA" id="ARBA00008276"/>
    </source>
</evidence>
<evidence type="ECO:0000256" key="6">
    <source>
        <dbReference type="ARBA" id="ARBA00022842"/>
    </source>
</evidence>
<evidence type="ECO:0000256" key="4">
    <source>
        <dbReference type="ARBA" id="ARBA00022741"/>
    </source>
</evidence>
<dbReference type="NCBIfam" id="TIGR01499">
    <property type="entry name" value="folC"/>
    <property type="match status" value="1"/>
</dbReference>
<keyword evidence="8" id="KW-1185">Reference proteome</keyword>
<dbReference type="EMBL" id="CP010899">
    <property type="protein sequence ID" value="ALA97076.1"/>
    <property type="molecule type" value="Genomic_DNA"/>
</dbReference>
<dbReference type="GO" id="GO:0005737">
    <property type="term" value="C:cytoplasm"/>
    <property type="evidence" value="ECO:0007669"/>
    <property type="project" value="TreeGrafter"/>
</dbReference>
<keyword evidence="5" id="KW-0067">ATP-binding</keyword>
<dbReference type="SUPFAM" id="SSF53244">
    <property type="entry name" value="MurD-like peptide ligases, peptide-binding domain"/>
    <property type="match status" value="1"/>
</dbReference>
<gene>
    <name evidence="7" type="primary">folC</name>
    <name evidence="7" type="ORF">SKUN_00152</name>
</gene>
<dbReference type="PATRIC" id="fig|273035.7.peg.177"/>
<dbReference type="Gene3D" id="3.40.1190.10">
    <property type="entry name" value="Mur-like, catalytic domain"/>
    <property type="match status" value="1"/>
</dbReference>
<dbReference type="GO" id="GO:0008841">
    <property type="term" value="F:dihydrofolate synthase activity"/>
    <property type="evidence" value="ECO:0007669"/>
    <property type="project" value="TreeGrafter"/>
</dbReference>
<evidence type="ECO:0000256" key="5">
    <source>
        <dbReference type="ARBA" id="ARBA00022840"/>
    </source>
</evidence>
<dbReference type="OrthoDB" id="9809356at2"/>
<dbReference type="KEGG" id="skn:SKUN_00152"/>
<organism evidence="7 8">
    <name type="scientific">Spiroplasma kunkelii CR2-3x</name>
    <dbReference type="NCBI Taxonomy" id="273035"/>
    <lineage>
        <taxon>Bacteria</taxon>
        <taxon>Bacillati</taxon>
        <taxon>Mycoplasmatota</taxon>
        <taxon>Mollicutes</taxon>
        <taxon>Entomoplasmatales</taxon>
        <taxon>Spiroplasmataceae</taxon>
        <taxon>Spiroplasma</taxon>
    </lineage>
</organism>
<sequence length="374" mass="43691">MDVKKQLFKTTFFQKKYNLAKLLTEKYADAQNKIKVINVVGTNGKGSVANYLHRQLMLNYQRVGLFTSPAFSKHNERIKINRKMISDSDLKRIIKEIKEEIKTYQLTFFEIWVLICIKYFLEQKIDIAIIEAGIGGCLDATNVFNNQLAVLLTSIDYEHTEILGNTLDSIIQNKVGIAKNNCQLFISASCKKHFNLIAKYYNSDNIITSEVYSQAINYYQEFNVGLVIKFLKIFKFKINYELFKVNPVLGRFTQLSKNPYFIIDGAHNPEGIRACINTFEMLHNLNRNEVLVLYASSQKKDYMQNLILLKEHFGNNLYITEFQHPMSWDINNIKMQNKVKNWKKLLLQNKTKNILVCGSLYFIPLVYQFYLERV</sequence>